<dbReference type="InterPro" id="IPR036305">
    <property type="entry name" value="RGS_sf"/>
</dbReference>
<sequence>MGNLKLQNHFKQVNYVPSALEKRMLTDKYLLTVNQKYQIADCSTGFLNLIEFDNKDQMKLQNVSIISQQMQNLYCCSVGSALTIIAEQLKGDNNLNFGWELKSQKTEKVIWCSFKVKCLADDVGIIVYLIDLIEIPKPTDILLRVEELSQLTLMKEILTEKTKIKDENEIDQLLNQMNKLLIKKAEENLSVKNQILEGKKQLTKIKKEKKSETKKKKQKNKKKAKEKEPKIDKIGIEKVKTLELELKKLKFQKKKLASQDRSGSQVRQLTILKNKHKTQKKERKKLHLELENKDALKKEKQGKIKKLQKKIKKVGKKSEFQELNQKIKKSKKKLKKLEESYQELKQKIKLTNVDKELHTQLDEIRNELAKKQKINNQIRLKIAQLKDKNHSKNLKTETSFSDLSETSEAQSDFGSEDEISKNKTTTVSESSDKEISKNSRRKINFNNSITKKLPKWLQEKKKPTFEDIFYNQIGYEYFKEFLSYQYNVELLLFYYEVDSFQEYYQRTLKKDFTESSGNESLSSDNTEQDMTLEEEIKFKQKYRTRYLNAWIFEIIRIFIKPDSIFELDLELDLKKDIIQNAISCANVNIFDSLKEKVYQELSGEIMNNFQNSPLFQDLVEHFTDIKKVNDLVVRKGSFVFNERVLETLNSTIKYEGEEIKDPCKYVESLMESLLDMLNGSYSISNEQIDCEKLKQSIPFRRFELRTCQLQKFDLNILREENLQRKLSFMINLHNVIFLYSIIVNGPPYDNSSYRKFLNESMFNIGGKTLSLYEIVNLILPNSTNSDKKFDGPMVQLNQKNPKVRLALIDIEGIIPFIKVFYSHSLDKQLDQATTELLNRNVSFYEESHLVLVPRVFKQYSKLFGLTEKNIRQWIWAQLNLTDKNIENYTLKVIRDTKISSIVSFSKKYDFTD</sequence>
<protein>
    <submittedName>
        <fullName evidence="4">Electron carrier/ protein disulfide oxidoreductase</fullName>
    </submittedName>
</protein>
<dbReference type="InterPro" id="IPR006869">
    <property type="entry name" value="DUF547"/>
</dbReference>
<comment type="caution">
    <text evidence="4">The sequence shown here is derived from an EMBL/GenBank/DDBJ whole genome shotgun (WGS) entry which is preliminary data.</text>
</comment>
<evidence type="ECO:0000313" key="6">
    <source>
        <dbReference type="Proteomes" id="UP001146793"/>
    </source>
</evidence>
<gene>
    <name evidence="4" type="ORF">M0812_27378</name>
    <name evidence="5" type="ORF">M0813_10900</name>
</gene>
<accession>A0AAV7Y639</accession>
<evidence type="ECO:0000256" key="2">
    <source>
        <dbReference type="SAM" id="MobiDB-lite"/>
    </source>
</evidence>
<evidence type="ECO:0000313" key="5">
    <source>
        <dbReference type="EMBL" id="KAJ6226379.1"/>
    </source>
</evidence>
<evidence type="ECO:0000259" key="3">
    <source>
        <dbReference type="PROSITE" id="PS50132"/>
    </source>
</evidence>
<reference evidence="5" key="1">
    <citation type="submission" date="2022-08" db="EMBL/GenBank/DDBJ databases">
        <title>Novel sulfate-reducing endosymbionts in the free-living metamonad Anaeramoeba.</title>
        <authorList>
            <person name="Jerlstrom-Hultqvist J."/>
            <person name="Cepicka I."/>
            <person name="Gallot-Lavallee L."/>
            <person name="Salas-Leiva D."/>
            <person name="Curtis B.A."/>
            <person name="Zahonova K."/>
            <person name="Pipaliya S."/>
            <person name="Dacks J."/>
            <person name="Roger A.J."/>
        </authorList>
    </citation>
    <scope>NUCLEOTIDE SEQUENCE</scope>
    <source>
        <strain evidence="5">Schooner1</strain>
    </source>
</reference>
<dbReference type="Proteomes" id="UP001146793">
    <property type="component" value="Unassembled WGS sequence"/>
</dbReference>
<dbReference type="EMBL" id="JANTQA010000070">
    <property type="protein sequence ID" value="KAJ3424949.1"/>
    <property type="molecule type" value="Genomic_DNA"/>
</dbReference>
<dbReference type="PANTHER" id="PTHR46361">
    <property type="entry name" value="ELECTRON CARRIER/ PROTEIN DISULFIDE OXIDOREDUCTASE"/>
    <property type="match status" value="1"/>
</dbReference>
<dbReference type="Pfam" id="PF04784">
    <property type="entry name" value="DUF547"/>
    <property type="match status" value="1"/>
</dbReference>
<keyword evidence="1" id="KW-0175">Coiled coil</keyword>
<dbReference type="SUPFAM" id="SSF48097">
    <property type="entry name" value="Regulator of G-protein signaling, RGS"/>
    <property type="match status" value="1"/>
</dbReference>
<dbReference type="AlphaFoldDB" id="A0AAV7Y639"/>
<evidence type="ECO:0000313" key="7">
    <source>
        <dbReference type="Proteomes" id="UP001150062"/>
    </source>
</evidence>
<dbReference type="PANTHER" id="PTHR46361:SF3">
    <property type="entry name" value="ELECTRON CARRIER_ PROTEIN DISULFIDE OXIDOREDUCTASE"/>
    <property type="match status" value="1"/>
</dbReference>
<dbReference type="Pfam" id="PF00615">
    <property type="entry name" value="RGS"/>
    <property type="match status" value="1"/>
</dbReference>
<feature type="region of interest" description="Disordered" evidence="2">
    <location>
        <begin position="206"/>
        <end position="229"/>
    </location>
</feature>
<feature type="coiled-coil region" evidence="1">
    <location>
        <begin position="290"/>
        <end position="388"/>
    </location>
</feature>
<feature type="region of interest" description="Disordered" evidence="2">
    <location>
        <begin position="393"/>
        <end position="439"/>
    </location>
</feature>
<dbReference type="Gene3D" id="1.10.167.10">
    <property type="entry name" value="Regulator of G-protein Signalling 4, domain 2"/>
    <property type="match status" value="1"/>
</dbReference>
<name>A0AAV7Y639_9EUKA</name>
<feature type="compositionally biased region" description="Basic residues" evidence="2">
    <location>
        <begin position="206"/>
        <end position="224"/>
    </location>
</feature>
<dbReference type="InterPro" id="IPR044926">
    <property type="entry name" value="RGS_subdomain_2"/>
</dbReference>
<reference evidence="4" key="2">
    <citation type="submission" date="2022-08" db="EMBL/GenBank/DDBJ databases">
        <title>Novel sulphate-reducing endosymbionts in the free-living metamonad Anaeramoeba.</title>
        <authorList>
            <person name="Jerlstrom-Hultqvist J."/>
            <person name="Cepicka I."/>
            <person name="Gallot-Lavallee L."/>
            <person name="Salas-Leiva D."/>
            <person name="Curtis B.A."/>
            <person name="Zahonova K."/>
            <person name="Pipaliya S."/>
            <person name="Dacks J."/>
            <person name="Roger A.J."/>
        </authorList>
    </citation>
    <scope>NUCLEOTIDE SEQUENCE</scope>
    <source>
        <strain evidence="4">Busselton2</strain>
    </source>
</reference>
<dbReference type="PROSITE" id="PS50132">
    <property type="entry name" value="RGS"/>
    <property type="match status" value="1"/>
</dbReference>
<dbReference type="Proteomes" id="UP001150062">
    <property type="component" value="Unassembled WGS sequence"/>
</dbReference>
<organism evidence="4 6">
    <name type="scientific">Anaeramoeba flamelloides</name>
    <dbReference type="NCBI Taxonomy" id="1746091"/>
    <lineage>
        <taxon>Eukaryota</taxon>
        <taxon>Metamonada</taxon>
        <taxon>Anaeramoebidae</taxon>
        <taxon>Anaeramoeba</taxon>
    </lineage>
</organism>
<feature type="domain" description="RGS" evidence="3">
    <location>
        <begin position="464"/>
        <end position="619"/>
    </location>
</feature>
<feature type="compositionally biased region" description="Polar residues" evidence="2">
    <location>
        <begin position="396"/>
        <end position="413"/>
    </location>
</feature>
<evidence type="ECO:0000313" key="4">
    <source>
        <dbReference type="EMBL" id="KAJ3424949.1"/>
    </source>
</evidence>
<dbReference type="EMBL" id="JAOAOG010000344">
    <property type="protein sequence ID" value="KAJ6226379.1"/>
    <property type="molecule type" value="Genomic_DNA"/>
</dbReference>
<evidence type="ECO:0000256" key="1">
    <source>
        <dbReference type="SAM" id="Coils"/>
    </source>
</evidence>
<dbReference type="InterPro" id="IPR016137">
    <property type="entry name" value="RGS"/>
</dbReference>
<dbReference type="SMART" id="SM00315">
    <property type="entry name" value="RGS"/>
    <property type="match status" value="1"/>
</dbReference>
<proteinExistence type="predicted"/>
<keyword evidence="7" id="KW-1185">Reference proteome</keyword>